<name>A0A537JNZ7_9BACT</name>
<dbReference type="Proteomes" id="UP000318093">
    <property type="component" value="Unassembled WGS sequence"/>
</dbReference>
<gene>
    <name evidence="2" type="ORF">E6H03_01190</name>
</gene>
<organism evidence="2 3">
    <name type="scientific">Candidatus Segetimicrobium genomatis</name>
    <dbReference type="NCBI Taxonomy" id="2569760"/>
    <lineage>
        <taxon>Bacteria</taxon>
        <taxon>Bacillati</taxon>
        <taxon>Candidatus Sysuimicrobiota</taxon>
        <taxon>Candidatus Sysuimicrobiia</taxon>
        <taxon>Candidatus Sysuimicrobiales</taxon>
        <taxon>Candidatus Segetimicrobiaceae</taxon>
        <taxon>Candidatus Segetimicrobium</taxon>
    </lineage>
</organism>
<keyword evidence="1" id="KW-1133">Transmembrane helix</keyword>
<keyword evidence="1" id="KW-0812">Transmembrane</keyword>
<comment type="caution">
    <text evidence="2">The sequence shown here is derived from an EMBL/GenBank/DDBJ whole genome shotgun (WGS) entry which is preliminary data.</text>
</comment>
<feature type="transmembrane region" description="Helical" evidence="1">
    <location>
        <begin position="101"/>
        <end position="120"/>
    </location>
</feature>
<evidence type="ECO:0000313" key="2">
    <source>
        <dbReference type="EMBL" id="TMI84886.1"/>
    </source>
</evidence>
<feature type="transmembrane region" description="Helical" evidence="1">
    <location>
        <begin position="30"/>
        <end position="48"/>
    </location>
</feature>
<evidence type="ECO:0000313" key="3">
    <source>
        <dbReference type="Proteomes" id="UP000318093"/>
    </source>
</evidence>
<feature type="transmembrane region" description="Helical" evidence="1">
    <location>
        <begin position="68"/>
        <end position="89"/>
    </location>
</feature>
<evidence type="ECO:0000256" key="1">
    <source>
        <dbReference type="SAM" id="Phobius"/>
    </source>
</evidence>
<feature type="transmembrane region" description="Helical" evidence="1">
    <location>
        <begin position="190"/>
        <end position="211"/>
    </location>
</feature>
<dbReference type="AlphaFoldDB" id="A0A537JNZ7"/>
<protein>
    <recommendedName>
        <fullName evidence="4">Glycosyltransferase RgtA/B/C/D-like domain-containing protein</fullName>
    </recommendedName>
</protein>
<reference evidence="2 3" key="1">
    <citation type="journal article" date="2019" name="Nat. Microbiol.">
        <title>Mediterranean grassland soil C-N compound turnover is dependent on rainfall and depth, and is mediated by genomically divergent microorganisms.</title>
        <authorList>
            <person name="Diamond S."/>
            <person name="Andeer P.F."/>
            <person name="Li Z."/>
            <person name="Crits-Christoph A."/>
            <person name="Burstein D."/>
            <person name="Anantharaman K."/>
            <person name="Lane K.R."/>
            <person name="Thomas B.C."/>
            <person name="Pan C."/>
            <person name="Northen T.R."/>
            <person name="Banfield J.F."/>
        </authorList>
    </citation>
    <scope>NUCLEOTIDE SEQUENCE [LARGE SCALE GENOMIC DNA]</scope>
    <source>
        <strain evidence="2">NP_6</strain>
    </source>
</reference>
<evidence type="ECO:0008006" key="4">
    <source>
        <dbReference type="Google" id="ProtNLM"/>
    </source>
</evidence>
<feature type="transmembrane region" description="Helical" evidence="1">
    <location>
        <begin position="126"/>
        <end position="143"/>
    </location>
</feature>
<keyword evidence="1" id="KW-0472">Membrane</keyword>
<sequence>MLYTHYFGFLVLGSQVLYLAPRLRRDRQTVIAAMLALAGVLLLFLPWAPAFVNQAVSGRGWPTFRPSAGPAAVVEMLGLFSFGGELFGAAGYFHVAHLSPWMALLLTLPFLALVGAGIYALRGERAWCLACYWAAPIAAAVVVSQRTNIFYPRYFSFLAPAWALLMAAGMDLVARSLPRLPSLRPLSRPAIAMGVVIAVLAVNAPVINGYSWEGNDTYNWRAAAEVVTAEAAPNDYLLFVPGFAQTPFEYYYKGSMERRPLWPVENYLMVRVKKKPDPAIGKSWVLGLAKAHPRLWIVATVPLPDSAFIRLRALLAPGFAGGRQWDFHYVYVYELRSLGYKAQAARP</sequence>
<accession>A0A537JNZ7</accession>
<dbReference type="EMBL" id="VBAN01000042">
    <property type="protein sequence ID" value="TMI84886.1"/>
    <property type="molecule type" value="Genomic_DNA"/>
</dbReference>
<proteinExistence type="predicted"/>
<feature type="transmembrane region" description="Helical" evidence="1">
    <location>
        <begin position="150"/>
        <end position="170"/>
    </location>
</feature>